<dbReference type="RefSeq" id="WP_303678899.1">
    <property type="nucleotide sequence ID" value="NZ_CAKZIO010000004.1"/>
</dbReference>
<comment type="caution">
    <text evidence="1">The sequence shown here is derived from an EMBL/GenBank/DDBJ whole genome shotgun (WGS) entry which is preliminary data.</text>
</comment>
<dbReference type="EMBL" id="QFOZ01000008">
    <property type="protein sequence ID" value="PZP88682.1"/>
    <property type="molecule type" value="Genomic_DNA"/>
</dbReference>
<reference evidence="1 2" key="1">
    <citation type="submission" date="2017-08" db="EMBL/GenBank/DDBJ databases">
        <title>Infants hospitalized years apart are colonized by the same room-sourced microbial strains.</title>
        <authorList>
            <person name="Brooks B."/>
            <person name="Olm M.R."/>
            <person name="Firek B.A."/>
            <person name="Baker R."/>
            <person name="Thomas B.C."/>
            <person name="Morowitz M.J."/>
            <person name="Banfield J.F."/>
        </authorList>
    </citation>
    <scope>NUCLEOTIDE SEQUENCE [LARGE SCALE GENOMIC DNA]</scope>
    <source>
        <strain evidence="1">S2_006_000_R1_57</strain>
    </source>
</reference>
<name>A0A2W5K884_9ACTN</name>
<protein>
    <submittedName>
        <fullName evidence="1">Uncharacterized protein</fullName>
    </submittedName>
</protein>
<gene>
    <name evidence="1" type="ORF">DI579_05540</name>
</gene>
<dbReference type="AlphaFoldDB" id="A0A2W5K884"/>
<sequence length="256" mass="28305">MKRRVDHNYPLLLDRPFFSPGRWKCMVKALGLLISSIVVVGATGAVVPVYASPLDERTDGSDVVNEADPLVHVVSEASSEMDITECMAGYVFQRDGHFYGITTTDCGPTGTVVSKLDKQGQKQRVGEVIAHDKANSSLAVIQFDDHVRQGRIYQLISRDKYPRPVVNTIDYFGRGSHNFDNSVILSYPKDNGEGVSTFTFTCEPRFAIQGSPLLVEQTTMVGMYTSAWPRLSPVALCRGVTASYIEDFSQQGNWVQ</sequence>
<organism evidence="1 2">
    <name type="scientific">Lawsonella clevelandensis</name>
    <dbReference type="NCBI Taxonomy" id="1528099"/>
    <lineage>
        <taxon>Bacteria</taxon>
        <taxon>Bacillati</taxon>
        <taxon>Actinomycetota</taxon>
        <taxon>Actinomycetes</taxon>
        <taxon>Mycobacteriales</taxon>
        <taxon>Lawsonellaceae</taxon>
        <taxon>Lawsonella</taxon>
    </lineage>
</organism>
<evidence type="ECO:0000313" key="1">
    <source>
        <dbReference type="EMBL" id="PZP88682.1"/>
    </source>
</evidence>
<accession>A0A2W5K884</accession>
<dbReference type="Proteomes" id="UP000248606">
    <property type="component" value="Unassembled WGS sequence"/>
</dbReference>
<evidence type="ECO:0000313" key="2">
    <source>
        <dbReference type="Proteomes" id="UP000248606"/>
    </source>
</evidence>
<proteinExistence type="predicted"/>